<dbReference type="InterPro" id="IPR006083">
    <property type="entry name" value="PRK/URK"/>
</dbReference>
<dbReference type="CDD" id="cd02028">
    <property type="entry name" value="UMPK_like"/>
    <property type="match status" value="1"/>
</dbReference>
<dbReference type="SMART" id="SM00382">
    <property type="entry name" value="AAA"/>
    <property type="match status" value="1"/>
</dbReference>
<dbReference type="InterPro" id="IPR018163">
    <property type="entry name" value="Thr/Ala-tRNA-synth_IIc_edit"/>
</dbReference>
<comment type="caution">
    <text evidence="2">The sequence shown here is derived from an EMBL/GenBank/DDBJ whole genome shotgun (WGS) entry which is preliminary data.</text>
</comment>
<dbReference type="Pfam" id="PF00485">
    <property type="entry name" value="PRK"/>
    <property type="match status" value="1"/>
</dbReference>
<dbReference type="AlphaFoldDB" id="A0A150FNS9"/>
<dbReference type="Gene3D" id="3.40.50.300">
    <property type="entry name" value="P-loop containing nucleotide triphosphate hydrolases"/>
    <property type="match status" value="1"/>
</dbReference>
<dbReference type="Proteomes" id="UP000323392">
    <property type="component" value="Unassembled WGS sequence"/>
</dbReference>
<evidence type="ECO:0000259" key="1">
    <source>
        <dbReference type="PROSITE" id="PS51880"/>
    </source>
</evidence>
<evidence type="ECO:0000313" key="2">
    <source>
        <dbReference type="EMBL" id="KXZ39284.1"/>
    </source>
</evidence>
<evidence type="ECO:0000313" key="4">
    <source>
        <dbReference type="Proteomes" id="UP000092605"/>
    </source>
</evidence>
<feature type="domain" description="TGS" evidence="1">
    <location>
        <begin position="1"/>
        <end position="62"/>
    </location>
</feature>
<evidence type="ECO:0000313" key="3">
    <source>
        <dbReference type="EMBL" id="SHK84677.1"/>
    </source>
</evidence>
<dbReference type="STRING" id="1121328.JWYL7_0359"/>
<dbReference type="GO" id="GO:0016301">
    <property type="term" value="F:kinase activity"/>
    <property type="evidence" value="ECO:0007669"/>
    <property type="project" value="UniProtKB-KW"/>
</dbReference>
<dbReference type="Gene3D" id="3.10.20.30">
    <property type="match status" value="1"/>
</dbReference>
<keyword evidence="2" id="KW-0418">Kinase</keyword>
<dbReference type="EMBL" id="FRBG01000006">
    <property type="protein sequence ID" value="SHK84677.1"/>
    <property type="molecule type" value="Genomic_DNA"/>
</dbReference>
<name>A0A150FNS9_CLOPD</name>
<dbReference type="PATRIC" id="fig|1121328.3.peg.358"/>
<dbReference type="GO" id="GO:0005524">
    <property type="term" value="F:ATP binding"/>
    <property type="evidence" value="ECO:0007669"/>
    <property type="project" value="InterPro"/>
</dbReference>
<dbReference type="SUPFAM" id="SSF55186">
    <property type="entry name" value="ThrRS/AlaRS common domain"/>
    <property type="match status" value="1"/>
</dbReference>
<dbReference type="InterPro" id="IPR012675">
    <property type="entry name" value="Beta-grasp_dom_sf"/>
</dbReference>
<dbReference type="SUPFAM" id="SSF52540">
    <property type="entry name" value="P-loop containing nucleoside triphosphate hydrolases"/>
    <property type="match status" value="1"/>
</dbReference>
<dbReference type="PANTHER" id="PTHR10285">
    <property type="entry name" value="URIDINE KINASE"/>
    <property type="match status" value="1"/>
</dbReference>
<dbReference type="Gene3D" id="3.30.980.10">
    <property type="entry name" value="Threonyl-trna Synthetase, Chain A, domain 2"/>
    <property type="match status" value="1"/>
</dbReference>
<accession>A0A150FNS9</accession>
<organism evidence="2 4">
    <name type="scientific">Alkalithermobacter thermoalcaliphilus JW-YL-7 = DSM 7308</name>
    <dbReference type="NCBI Taxonomy" id="1121328"/>
    <lineage>
        <taxon>Bacteria</taxon>
        <taxon>Bacillati</taxon>
        <taxon>Bacillota</taxon>
        <taxon>Clostridia</taxon>
        <taxon>Peptostreptococcales</taxon>
        <taxon>Tepidibacteraceae</taxon>
        <taxon>Alkalithermobacter</taxon>
    </lineage>
</organism>
<keyword evidence="5" id="KW-1185">Reference proteome</keyword>
<reference evidence="3 5" key="2">
    <citation type="submission" date="2016-11" db="EMBL/GenBank/DDBJ databases">
        <authorList>
            <person name="Varghese N."/>
            <person name="Submissions S."/>
        </authorList>
    </citation>
    <scope>NUCLEOTIDE SEQUENCE [LARGE SCALE GENOMIC DNA]</scope>
    <source>
        <strain evidence="3 5">DSM 7308</strain>
    </source>
</reference>
<evidence type="ECO:0000313" key="5">
    <source>
        <dbReference type="Proteomes" id="UP000323392"/>
    </source>
</evidence>
<proteinExistence type="predicted"/>
<dbReference type="PROSITE" id="PS51880">
    <property type="entry name" value="TGS"/>
    <property type="match status" value="1"/>
</dbReference>
<sequence>MSIIKATIMNEERTYPKGVSLLEISKDFEYLFKSKIVLAVVDNDLRELNYTLNEDCNIEFIDLTHNDGMRTYMRSLSFIFIKACEEVLPGCRVVVEHSLGGGIYCEVHFERQINEDDVDKIYSKMREIVQKNIPFEKSKVLIKDAIEMFKSRGDTTKVDLFKYKPTEYINIYRCGDCESYFYGYMVPSTGYVDVFDLKYSQPGVVLLGPSTKHPNIPNEFKPHPKLRAIFKEAEEWAKIMGVGEVGALNNIIVKNEYPDLIRTVEALHEKKVSQIADMIVSDREKGRIILIAGPSSSGKTSFAQRLSIQLKVNKLRPVSISIDDYFVNREDTPKDENGDYDFESIYAVDLKLFNEHLEKLLAGYEVEIPHFNFKSGRREYKGNKLKVTQDQPIIIEGIHALNPLLTKSIPEGNKFKIYISALTQLNLDEHNRIPTTDLRLIRRMVRDNTHRGHNALKTLQLWKNVRKGEEKNIFPYQEQADVMFNSALVYELAVLKKYVEPLLNEIDKSCVEYIEAKRLLKFLQYFVPIEDEQDIPPTSILREFIGGSRLVH</sequence>
<dbReference type="InterPro" id="IPR003593">
    <property type="entry name" value="AAA+_ATPase"/>
</dbReference>
<dbReference type="InterPro" id="IPR004095">
    <property type="entry name" value="TGS"/>
</dbReference>
<keyword evidence="2" id="KW-0808">Transferase</keyword>
<dbReference type="InterPro" id="IPR027417">
    <property type="entry name" value="P-loop_NTPase"/>
</dbReference>
<dbReference type="RefSeq" id="WP_331721875.1">
    <property type="nucleotide sequence ID" value="NZ_FRBG01000006.1"/>
</dbReference>
<gene>
    <name evidence="2" type="ORF">JWYL7_0359</name>
    <name evidence="3" type="ORF">SAMN05661008_00997</name>
</gene>
<dbReference type="Proteomes" id="UP000092605">
    <property type="component" value="Unassembled WGS sequence"/>
</dbReference>
<reference evidence="2 4" key="1">
    <citation type="submission" date="2016-02" db="EMBL/GenBank/DDBJ databases">
        <title>Draft genome sequence for Clostridium paradoxum JW-YL-7.</title>
        <authorList>
            <person name="Utturkar S.M."/>
            <person name="Lancaster A."/>
            <person name="Poole F.L."/>
            <person name="Adams M.W."/>
            <person name="Brown S.D."/>
        </authorList>
    </citation>
    <scope>NUCLEOTIDE SEQUENCE [LARGE SCALE GENOMIC DNA]</scope>
    <source>
        <strain evidence="2 4">JW-YL-7</strain>
    </source>
</reference>
<dbReference type="CDD" id="cd01667">
    <property type="entry name" value="TGS_ThrRS"/>
    <property type="match status" value="1"/>
</dbReference>
<dbReference type="EMBL" id="LSFY01000001">
    <property type="protein sequence ID" value="KXZ39284.1"/>
    <property type="molecule type" value="Genomic_DNA"/>
</dbReference>
<protein>
    <submittedName>
        <fullName evidence="2 3">Uridine kinase</fullName>
    </submittedName>
</protein>